<feature type="signal peptide" evidence="1">
    <location>
        <begin position="1"/>
        <end position="18"/>
    </location>
</feature>
<evidence type="ECO:0000256" key="1">
    <source>
        <dbReference type="SAM" id="SignalP"/>
    </source>
</evidence>
<dbReference type="Proteomes" id="UP001642484">
    <property type="component" value="Unassembled WGS sequence"/>
</dbReference>
<evidence type="ECO:0000313" key="3">
    <source>
        <dbReference type="Proteomes" id="UP001642484"/>
    </source>
</evidence>
<name>A0ABP0KR84_9DINO</name>
<accession>A0ABP0KR84</accession>
<sequence>MPAMLSLFFISFMQCALTTRESESTGHSALEKEGEARTSCSERVDTVMNGPYGTWFGRKIHSLSLNDPFEFVFAAQDHGLTEEKFLTTVKSSMLFHCRFFRSKKTCAGVRNARFQEPLFPAKISPRDPNCFKTLDSYANDPAQKERCAIVKCYRELVEKNCADVVLGGGQLASLKSHCIK</sequence>
<evidence type="ECO:0000313" key="2">
    <source>
        <dbReference type="EMBL" id="CAK9028730.1"/>
    </source>
</evidence>
<dbReference type="EMBL" id="CAXAMN010009446">
    <property type="protein sequence ID" value="CAK9028730.1"/>
    <property type="molecule type" value="Genomic_DNA"/>
</dbReference>
<evidence type="ECO:0008006" key="4">
    <source>
        <dbReference type="Google" id="ProtNLM"/>
    </source>
</evidence>
<proteinExistence type="predicted"/>
<reference evidence="2 3" key="1">
    <citation type="submission" date="2024-02" db="EMBL/GenBank/DDBJ databases">
        <authorList>
            <person name="Chen Y."/>
            <person name="Shah S."/>
            <person name="Dougan E. K."/>
            <person name="Thang M."/>
            <person name="Chan C."/>
        </authorList>
    </citation>
    <scope>NUCLEOTIDE SEQUENCE [LARGE SCALE GENOMIC DNA]</scope>
</reference>
<organism evidence="2 3">
    <name type="scientific">Durusdinium trenchii</name>
    <dbReference type="NCBI Taxonomy" id="1381693"/>
    <lineage>
        <taxon>Eukaryota</taxon>
        <taxon>Sar</taxon>
        <taxon>Alveolata</taxon>
        <taxon>Dinophyceae</taxon>
        <taxon>Suessiales</taxon>
        <taxon>Symbiodiniaceae</taxon>
        <taxon>Durusdinium</taxon>
    </lineage>
</organism>
<feature type="chain" id="PRO_5045667368" description="Secreted protein" evidence="1">
    <location>
        <begin position="19"/>
        <end position="180"/>
    </location>
</feature>
<keyword evidence="1" id="KW-0732">Signal</keyword>
<gene>
    <name evidence="2" type="ORF">CCMP2556_LOCUS17212</name>
</gene>
<keyword evidence="3" id="KW-1185">Reference proteome</keyword>
<comment type="caution">
    <text evidence="2">The sequence shown here is derived from an EMBL/GenBank/DDBJ whole genome shotgun (WGS) entry which is preliminary data.</text>
</comment>
<protein>
    <recommendedName>
        <fullName evidence="4">Secreted protein</fullName>
    </recommendedName>
</protein>